<comment type="caution">
    <text evidence="1">The sequence shown here is derived from an EMBL/GenBank/DDBJ whole genome shotgun (WGS) entry which is preliminary data.</text>
</comment>
<dbReference type="EMBL" id="LGUB01000822">
    <property type="protein sequence ID" value="KRH92575.1"/>
    <property type="molecule type" value="Genomic_DNA"/>
</dbReference>
<dbReference type="VEuPathDB" id="MicrosporidiaDB:M153_4268000685"/>
<accession>A0A0R0LZD5</accession>
<evidence type="ECO:0000313" key="1">
    <source>
        <dbReference type="EMBL" id="KRH92575.1"/>
    </source>
</evidence>
<keyword evidence="2" id="KW-1185">Reference proteome</keyword>
<proteinExistence type="predicted"/>
<organism evidence="1 2">
    <name type="scientific">Pseudoloma neurophilia</name>
    <dbReference type="NCBI Taxonomy" id="146866"/>
    <lineage>
        <taxon>Eukaryota</taxon>
        <taxon>Fungi</taxon>
        <taxon>Fungi incertae sedis</taxon>
        <taxon>Microsporidia</taxon>
        <taxon>Pseudoloma</taxon>
    </lineage>
</organism>
<reference evidence="1 2" key="1">
    <citation type="submission" date="2015-07" db="EMBL/GenBank/DDBJ databases">
        <title>The genome of Pseudoloma neurophilia, a relevant intracellular parasite of the zebrafish.</title>
        <authorList>
            <person name="Ndikumana S."/>
            <person name="Pelin A."/>
            <person name="Sanders J."/>
            <person name="Corradi N."/>
        </authorList>
    </citation>
    <scope>NUCLEOTIDE SEQUENCE [LARGE SCALE GENOMIC DNA]</scope>
    <source>
        <strain evidence="1 2">MK1</strain>
    </source>
</reference>
<gene>
    <name evidence="1" type="ORF">M153_4268000685</name>
</gene>
<dbReference type="AlphaFoldDB" id="A0A0R0LZD5"/>
<evidence type="ECO:0000313" key="2">
    <source>
        <dbReference type="Proteomes" id="UP000051530"/>
    </source>
</evidence>
<protein>
    <submittedName>
        <fullName evidence="1">Uncharacterized protein</fullName>
    </submittedName>
</protein>
<dbReference type="Proteomes" id="UP000051530">
    <property type="component" value="Unassembled WGS sequence"/>
</dbReference>
<name>A0A0R0LZD5_9MICR</name>
<sequence>MSVTNSDIEKGCYISRIYYLRGPPHLRFYSCDGVEMTSLHKEEGSTPDRIS</sequence>